<protein>
    <recommendedName>
        <fullName evidence="4">Alpha/beta hydrolase family protein</fullName>
    </recommendedName>
</protein>
<keyword evidence="1" id="KW-1133">Transmembrane helix</keyword>
<dbReference type="RefSeq" id="WP_145209723.1">
    <property type="nucleotide sequence ID" value="NZ_CP036432.1"/>
</dbReference>
<evidence type="ECO:0000313" key="3">
    <source>
        <dbReference type="Proteomes" id="UP000318081"/>
    </source>
</evidence>
<evidence type="ECO:0000256" key="1">
    <source>
        <dbReference type="SAM" id="Phobius"/>
    </source>
</evidence>
<dbReference type="Pfam" id="PF05990">
    <property type="entry name" value="DUF900"/>
    <property type="match status" value="1"/>
</dbReference>
<proteinExistence type="predicted"/>
<dbReference type="Proteomes" id="UP000318081">
    <property type="component" value="Chromosome"/>
</dbReference>
<feature type="transmembrane region" description="Helical" evidence="1">
    <location>
        <begin position="38"/>
        <end position="56"/>
    </location>
</feature>
<keyword evidence="1" id="KW-0812">Transmembrane</keyword>
<keyword evidence="1" id="KW-0472">Membrane</keyword>
<keyword evidence="3" id="KW-1185">Reference proteome</keyword>
<dbReference type="Gene3D" id="3.40.50.1820">
    <property type="entry name" value="alpha/beta hydrolase"/>
    <property type="match status" value="1"/>
</dbReference>
<evidence type="ECO:0008006" key="4">
    <source>
        <dbReference type="Google" id="ProtNLM"/>
    </source>
</evidence>
<dbReference type="PANTHER" id="PTHR36513">
    <property type="entry name" value="ABC TRANSMEMBRANE TYPE-1 DOMAIN-CONTAINING PROTEIN"/>
    <property type="match status" value="1"/>
</dbReference>
<evidence type="ECO:0000313" key="2">
    <source>
        <dbReference type="EMBL" id="QDV83206.1"/>
    </source>
</evidence>
<feature type="transmembrane region" description="Helical" evidence="1">
    <location>
        <begin position="196"/>
        <end position="216"/>
    </location>
</feature>
<dbReference type="InterPro" id="IPR010297">
    <property type="entry name" value="DUF900_hydrolase"/>
</dbReference>
<reference evidence="2 3" key="1">
    <citation type="submission" date="2019-02" db="EMBL/GenBank/DDBJ databases">
        <title>Deep-cultivation of Planctomycetes and their phenomic and genomic characterization uncovers novel biology.</title>
        <authorList>
            <person name="Wiegand S."/>
            <person name="Jogler M."/>
            <person name="Boedeker C."/>
            <person name="Pinto D."/>
            <person name="Vollmers J."/>
            <person name="Rivas-Marin E."/>
            <person name="Kohn T."/>
            <person name="Peeters S.H."/>
            <person name="Heuer A."/>
            <person name="Rast P."/>
            <person name="Oberbeckmann S."/>
            <person name="Bunk B."/>
            <person name="Jeske O."/>
            <person name="Meyerdierks A."/>
            <person name="Storesund J.E."/>
            <person name="Kallscheuer N."/>
            <person name="Luecker S."/>
            <person name="Lage O.M."/>
            <person name="Pohl T."/>
            <person name="Merkel B.J."/>
            <person name="Hornburger P."/>
            <person name="Mueller R.-W."/>
            <person name="Bruemmer F."/>
            <person name="Labrenz M."/>
            <person name="Spormann A.M."/>
            <person name="Op den Camp H."/>
            <person name="Overmann J."/>
            <person name="Amann R."/>
            <person name="Jetten M.S.M."/>
            <person name="Mascher T."/>
            <person name="Medema M.H."/>
            <person name="Devos D.P."/>
            <person name="Kaster A.-K."/>
            <person name="Ovreas L."/>
            <person name="Rohde M."/>
            <person name="Galperin M.Y."/>
            <person name="Jogler C."/>
        </authorList>
    </citation>
    <scope>NUCLEOTIDE SEQUENCE [LARGE SCALE GENOMIC DNA]</scope>
    <source>
        <strain evidence="2 3">TBK1r</strain>
    </source>
</reference>
<organism evidence="2 3">
    <name type="scientific">Stieleria magnilauensis</name>
    <dbReference type="NCBI Taxonomy" id="2527963"/>
    <lineage>
        <taxon>Bacteria</taxon>
        <taxon>Pseudomonadati</taxon>
        <taxon>Planctomycetota</taxon>
        <taxon>Planctomycetia</taxon>
        <taxon>Pirellulales</taxon>
        <taxon>Pirellulaceae</taxon>
        <taxon>Stieleria</taxon>
    </lineage>
</organism>
<dbReference type="EMBL" id="CP036432">
    <property type="protein sequence ID" value="QDV83206.1"/>
    <property type="molecule type" value="Genomic_DNA"/>
</dbReference>
<dbReference type="InterPro" id="IPR029058">
    <property type="entry name" value="AB_hydrolase_fold"/>
</dbReference>
<name>A0ABX5XRE9_9BACT</name>
<dbReference type="SUPFAM" id="SSF53474">
    <property type="entry name" value="alpha/beta-Hydrolases"/>
    <property type="match status" value="1"/>
</dbReference>
<accession>A0ABX5XRE9</accession>
<sequence length="576" mass="61755">MLSDPIDPAPADSARLKVDSSHRIARKVVSQGLLLQRFFPLGVVLLALLTFAGCSGERGGQAMEQPDAQAEAIQPAPEVDPDVAVVPEATPEISVLPPAIEQGDPQFADSAFESEPEPSMAFSSEMAPRSLALPPPPPMAARVAESTPTGPFATLPAGATHDADRAFATVAVYYATDRQRDSVALSAYNVTGNRDALVLLGGSSIVFLALAGFSALRRRSPAALGFSTFGVVSALAASAVLLSGTASIEKHGVTYNADRGTLVKGIAEVTVPDTHQRGMVERPSLLRFEIREDQQEHIVLTSAVELSDSDFERRLAETVALSPSQDLLVFIHGYNVDFQSAIRRTAQIAVDLPFEGVPVCYSWPSQGTLLGYTVDENNAAWTQTHLKQFLLDLAHQSGARSINVVAHSMGNRPTAGALVEIGWQQQFDTEPSPLFDRVVLAAPDVDADRFRRDLAPALTSIAEHVTLYASSDDQALIASKQVHGYPRAGESGDDIVVVPGVETIDVSGIDLSLLGHSYYGDAPSMLQDLYQLVRNRLPATQRPQLIPRPLGALTYWQLIGQPTVQQRFSAEPSSIK</sequence>
<gene>
    <name evidence="2" type="ORF">TBK1r_21420</name>
</gene>
<dbReference type="PANTHER" id="PTHR36513:SF1">
    <property type="entry name" value="TRANSMEMBRANE PROTEIN"/>
    <property type="match status" value="1"/>
</dbReference>